<protein>
    <submittedName>
        <fullName evidence="1">Uncharacterized protein</fullName>
    </submittedName>
</protein>
<proteinExistence type="predicted"/>
<name>A0AAV5WI49_9BILA</name>
<accession>A0AAV5WI49</accession>
<feature type="non-terminal residue" evidence="1">
    <location>
        <position position="1"/>
    </location>
</feature>
<feature type="non-terminal residue" evidence="1">
    <location>
        <position position="75"/>
    </location>
</feature>
<organism evidence="1 2">
    <name type="scientific">Pristionchus fissidentatus</name>
    <dbReference type="NCBI Taxonomy" id="1538716"/>
    <lineage>
        <taxon>Eukaryota</taxon>
        <taxon>Metazoa</taxon>
        <taxon>Ecdysozoa</taxon>
        <taxon>Nematoda</taxon>
        <taxon>Chromadorea</taxon>
        <taxon>Rhabditida</taxon>
        <taxon>Rhabditina</taxon>
        <taxon>Diplogasteromorpha</taxon>
        <taxon>Diplogasteroidea</taxon>
        <taxon>Neodiplogasteridae</taxon>
        <taxon>Pristionchus</taxon>
    </lineage>
</organism>
<sequence>FVALFPKALTIPRFFGIESLPLIVWEIPFVVIRVPQLKMQSLFMTHLVYETFEARSIVENHAIQIAIGNEMLRYS</sequence>
<comment type="caution">
    <text evidence="1">The sequence shown here is derived from an EMBL/GenBank/DDBJ whole genome shotgun (WGS) entry which is preliminary data.</text>
</comment>
<evidence type="ECO:0000313" key="2">
    <source>
        <dbReference type="Proteomes" id="UP001432322"/>
    </source>
</evidence>
<dbReference type="AlphaFoldDB" id="A0AAV5WI49"/>
<keyword evidence="2" id="KW-1185">Reference proteome</keyword>
<reference evidence="1" key="1">
    <citation type="submission" date="2023-10" db="EMBL/GenBank/DDBJ databases">
        <title>Genome assembly of Pristionchus species.</title>
        <authorList>
            <person name="Yoshida K."/>
            <person name="Sommer R.J."/>
        </authorList>
    </citation>
    <scope>NUCLEOTIDE SEQUENCE</scope>
    <source>
        <strain evidence="1">RS5133</strain>
    </source>
</reference>
<evidence type="ECO:0000313" key="1">
    <source>
        <dbReference type="EMBL" id="GMT29998.1"/>
    </source>
</evidence>
<gene>
    <name evidence="1" type="ORF">PFISCL1PPCAC_21295</name>
</gene>
<dbReference type="EMBL" id="BTSY01000005">
    <property type="protein sequence ID" value="GMT29998.1"/>
    <property type="molecule type" value="Genomic_DNA"/>
</dbReference>
<dbReference type="Proteomes" id="UP001432322">
    <property type="component" value="Unassembled WGS sequence"/>
</dbReference>